<evidence type="ECO:0000259" key="2">
    <source>
        <dbReference type="Pfam" id="PF00174"/>
    </source>
</evidence>
<name>A0ABW4YY15_9HYPH</name>
<dbReference type="InterPro" id="IPR000572">
    <property type="entry name" value="OxRdtase_Mopterin-bd_dom"/>
</dbReference>
<sequence>MPPFLRRLRRAGCLAATLAMLSATAVPAQDLRLSAPEAGTRMLAPDALRALPAVTLETSFLTSRGEETGRFTGARLWDVLTAAGLVDPKDHHGIARSAVLVTARDGYAALLGLGELAPDLEAKAVLVAYERDGAALPEDRQPRLVIPGDRRGSRAVFAIARIDILKPESPK</sequence>
<dbReference type="Gene3D" id="3.90.420.10">
    <property type="entry name" value="Oxidoreductase, molybdopterin-binding domain"/>
    <property type="match status" value="1"/>
</dbReference>
<accession>A0ABW4YY15</accession>
<keyword evidence="1" id="KW-0732">Signal</keyword>
<feature type="chain" id="PRO_5045104393" evidence="1">
    <location>
        <begin position="29"/>
        <end position="171"/>
    </location>
</feature>
<evidence type="ECO:0000313" key="4">
    <source>
        <dbReference type="Proteomes" id="UP001597299"/>
    </source>
</evidence>
<comment type="caution">
    <text evidence="3">The sequence shown here is derived from an EMBL/GenBank/DDBJ whole genome shotgun (WGS) entry which is preliminary data.</text>
</comment>
<evidence type="ECO:0000313" key="3">
    <source>
        <dbReference type="EMBL" id="MFD2141004.1"/>
    </source>
</evidence>
<feature type="signal peptide" evidence="1">
    <location>
        <begin position="1"/>
        <end position="28"/>
    </location>
</feature>
<gene>
    <name evidence="3" type="ORF">ACFSNC_11375</name>
</gene>
<keyword evidence="4" id="KW-1185">Reference proteome</keyword>
<dbReference type="Proteomes" id="UP001597299">
    <property type="component" value="Unassembled WGS sequence"/>
</dbReference>
<evidence type="ECO:0000256" key="1">
    <source>
        <dbReference type="SAM" id="SignalP"/>
    </source>
</evidence>
<dbReference type="EMBL" id="JBHUHD010000001">
    <property type="protein sequence ID" value="MFD2141004.1"/>
    <property type="molecule type" value="Genomic_DNA"/>
</dbReference>
<dbReference type="SUPFAM" id="SSF56524">
    <property type="entry name" value="Oxidoreductase molybdopterin-binding domain"/>
    <property type="match status" value="1"/>
</dbReference>
<organism evidence="3 4">
    <name type="scientific">Ancylobacter oerskovii</name>
    <dbReference type="NCBI Taxonomy" id="459519"/>
    <lineage>
        <taxon>Bacteria</taxon>
        <taxon>Pseudomonadati</taxon>
        <taxon>Pseudomonadota</taxon>
        <taxon>Alphaproteobacteria</taxon>
        <taxon>Hyphomicrobiales</taxon>
        <taxon>Xanthobacteraceae</taxon>
        <taxon>Ancylobacter</taxon>
    </lineage>
</organism>
<dbReference type="RefSeq" id="WP_213350460.1">
    <property type="nucleotide sequence ID" value="NZ_JAHBGB010000002.1"/>
</dbReference>
<proteinExistence type="predicted"/>
<protein>
    <submittedName>
        <fullName evidence="3">Molybdopterin-dependent oxidoreductase</fullName>
    </submittedName>
</protein>
<feature type="domain" description="Oxidoreductase molybdopterin-binding" evidence="2">
    <location>
        <begin position="68"/>
        <end position="169"/>
    </location>
</feature>
<dbReference type="Pfam" id="PF00174">
    <property type="entry name" value="Oxidored_molyb"/>
    <property type="match status" value="1"/>
</dbReference>
<reference evidence="4" key="1">
    <citation type="journal article" date="2019" name="Int. J. Syst. Evol. Microbiol.">
        <title>The Global Catalogue of Microorganisms (GCM) 10K type strain sequencing project: providing services to taxonomists for standard genome sequencing and annotation.</title>
        <authorList>
            <consortium name="The Broad Institute Genomics Platform"/>
            <consortium name="The Broad Institute Genome Sequencing Center for Infectious Disease"/>
            <person name="Wu L."/>
            <person name="Ma J."/>
        </authorList>
    </citation>
    <scope>NUCLEOTIDE SEQUENCE [LARGE SCALE GENOMIC DNA]</scope>
    <source>
        <strain evidence="4">CCM 7435</strain>
    </source>
</reference>
<dbReference type="InterPro" id="IPR036374">
    <property type="entry name" value="OxRdtase_Mopterin-bd_sf"/>
</dbReference>